<evidence type="ECO:0000256" key="4">
    <source>
        <dbReference type="ARBA" id="ARBA00022840"/>
    </source>
</evidence>
<evidence type="ECO:0000259" key="7">
    <source>
        <dbReference type="PROSITE" id="PS50011"/>
    </source>
</evidence>
<feature type="transmembrane region" description="Helical" evidence="6">
    <location>
        <begin position="672"/>
        <end position="695"/>
    </location>
</feature>
<sequence>MPGPLKPDDPQTLGGYELLGRLGAGGMGVVYLGRDRDGTQAAVKVINGDLLRGADQGHVARFRREIAALGRLGRRCTALLLDADPDADPPYLVTEYVHGPTLGAEIDRHGPLADGPLESLAVAVLAALDHIHRAGVTHRDLKPGNIVLGPYGPRVIDFGLALLTEMNTQVTATGMVIGTPAYMAPEQITGRPVDAPADVFSWAGTIVYAASGRPPFGGDLRGMGDRIAHGTPQLDGLGGRLLEVVTRALAKDPAERPTAAEALDALRGLSMTRTVLDSAALSDVEAPATMVEADPQEPQEPQEPDAWAALAAQSLAEGRVRLAVEQAEQGLRIKPSHARCLFHRGVARSRLGENGLADVRLAHESDPSDSEIALGYARELARSPLRSDNDKAWEMAPRDPQVRAARALSLLGDGDAALDEAYGLAPEEPAVRKAYARRLMREGRDLALAYELTPDDSVVRVAYARELVRDDGDLALAYELAPGERAVRDAYASSLASDDATVIEAFAVAPGASEIRSRYESYSRKVAGVVLDEPDRLRVVAEFARVFPGRSAGRAPLDPTAAVSAFDALEAVWRELPERTRARLRDRAFQTLQRKIVDNADAGYPPADSRAVVALIDRMEALNMGFDDLRKEVYTRREGPLFLVLGILGAVAGAAAYPLLAFFSDLGFVKGLVVIPAALVVIVVCLLANGVRASLRRTVRRRRTEQAAAVNEGPR</sequence>
<reference evidence="8 9" key="1">
    <citation type="submission" date="2018-08" db="EMBL/GenBank/DDBJ databases">
        <title>Sequencing the genomes of 1000 actinobacteria strains.</title>
        <authorList>
            <person name="Klenk H.-P."/>
        </authorList>
    </citation>
    <scope>NUCLEOTIDE SEQUENCE [LARGE SCALE GENOMIC DNA]</scope>
    <source>
        <strain evidence="8 9">DSM 43927</strain>
    </source>
</reference>
<dbReference type="Gene3D" id="3.30.200.20">
    <property type="entry name" value="Phosphorylase Kinase, domain 1"/>
    <property type="match status" value="1"/>
</dbReference>
<dbReference type="InterPro" id="IPR000719">
    <property type="entry name" value="Prot_kinase_dom"/>
</dbReference>
<dbReference type="OrthoDB" id="3525484at2"/>
<dbReference type="SUPFAM" id="SSF56112">
    <property type="entry name" value="Protein kinase-like (PK-like)"/>
    <property type="match status" value="1"/>
</dbReference>
<evidence type="ECO:0000256" key="2">
    <source>
        <dbReference type="ARBA" id="ARBA00022741"/>
    </source>
</evidence>
<keyword evidence="3 8" id="KW-0418">Kinase</keyword>
<dbReference type="Gene3D" id="1.25.40.10">
    <property type="entry name" value="Tetratricopeptide repeat domain"/>
    <property type="match status" value="1"/>
</dbReference>
<evidence type="ECO:0000313" key="9">
    <source>
        <dbReference type="Proteomes" id="UP000256661"/>
    </source>
</evidence>
<dbReference type="SUPFAM" id="SSF48452">
    <property type="entry name" value="TPR-like"/>
    <property type="match status" value="1"/>
</dbReference>
<dbReference type="EMBL" id="QTTT01000001">
    <property type="protein sequence ID" value="REE96726.1"/>
    <property type="molecule type" value="Genomic_DNA"/>
</dbReference>
<gene>
    <name evidence="8" type="ORF">DFJ69_2173</name>
</gene>
<keyword evidence="4 5" id="KW-0067">ATP-binding</keyword>
<name>A0A3D9SLB4_9ACTN</name>
<dbReference type="Proteomes" id="UP000256661">
    <property type="component" value="Unassembled WGS sequence"/>
</dbReference>
<dbReference type="InterPro" id="IPR008271">
    <property type="entry name" value="Ser/Thr_kinase_AS"/>
</dbReference>
<feature type="binding site" evidence="5">
    <location>
        <position position="44"/>
    </location>
    <ligand>
        <name>ATP</name>
        <dbReference type="ChEBI" id="CHEBI:30616"/>
    </ligand>
</feature>
<keyword evidence="2 5" id="KW-0547">Nucleotide-binding</keyword>
<dbReference type="PANTHER" id="PTHR43289:SF34">
    <property type="entry name" value="SERINE_THREONINE-PROTEIN KINASE YBDM-RELATED"/>
    <property type="match status" value="1"/>
</dbReference>
<evidence type="ECO:0000256" key="5">
    <source>
        <dbReference type="PROSITE-ProRule" id="PRU10141"/>
    </source>
</evidence>
<dbReference type="SMART" id="SM00220">
    <property type="entry name" value="S_TKc"/>
    <property type="match status" value="1"/>
</dbReference>
<dbReference type="InterPro" id="IPR011990">
    <property type="entry name" value="TPR-like_helical_dom_sf"/>
</dbReference>
<proteinExistence type="predicted"/>
<dbReference type="PROSITE" id="PS50011">
    <property type="entry name" value="PROTEIN_KINASE_DOM"/>
    <property type="match status" value="1"/>
</dbReference>
<organism evidence="8 9">
    <name type="scientific">Thermomonospora umbrina</name>
    <dbReference type="NCBI Taxonomy" id="111806"/>
    <lineage>
        <taxon>Bacteria</taxon>
        <taxon>Bacillati</taxon>
        <taxon>Actinomycetota</taxon>
        <taxon>Actinomycetes</taxon>
        <taxon>Streptosporangiales</taxon>
        <taxon>Thermomonosporaceae</taxon>
        <taxon>Thermomonospora</taxon>
    </lineage>
</organism>
<feature type="transmembrane region" description="Helical" evidence="6">
    <location>
        <begin position="640"/>
        <end position="660"/>
    </location>
</feature>
<dbReference type="PANTHER" id="PTHR43289">
    <property type="entry name" value="MITOGEN-ACTIVATED PROTEIN KINASE KINASE KINASE 20-RELATED"/>
    <property type="match status" value="1"/>
</dbReference>
<dbReference type="InterPro" id="IPR011009">
    <property type="entry name" value="Kinase-like_dom_sf"/>
</dbReference>
<keyword evidence="6" id="KW-0472">Membrane</keyword>
<evidence type="ECO:0000313" key="8">
    <source>
        <dbReference type="EMBL" id="REE96726.1"/>
    </source>
</evidence>
<evidence type="ECO:0000256" key="1">
    <source>
        <dbReference type="ARBA" id="ARBA00022679"/>
    </source>
</evidence>
<dbReference type="InterPro" id="IPR017441">
    <property type="entry name" value="Protein_kinase_ATP_BS"/>
</dbReference>
<keyword evidence="8" id="KW-0723">Serine/threonine-protein kinase</keyword>
<evidence type="ECO:0000256" key="3">
    <source>
        <dbReference type="ARBA" id="ARBA00022777"/>
    </source>
</evidence>
<dbReference type="Gene3D" id="1.10.510.10">
    <property type="entry name" value="Transferase(Phosphotransferase) domain 1"/>
    <property type="match status" value="1"/>
</dbReference>
<keyword evidence="6" id="KW-0812">Transmembrane</keyword>
<keyword evidence="1" id="KW-0808">Transferase</keyword>
<dbReference type="GO" id="GO:0005524">
    <property type="term" value="F:ATP binding"/>
    <property type="evidence" value="ECO:0007669"/>
    <property type="project" value="UniProtKB-UniRule"/>
</dbReference>
<dbReference type="PROSITE" id="PS00108">
    <property type="entry name" value="PROTEIN_KINASE_ST"/>
    <property type="match status" value="1"/>
</dbReference>
<feature type="domain" description="Protein kinase" evidence="7">
    <location>
        <begin position="16"/>
        <end position="276"/>
    </location>
</feature>
<comment type="caution">
    <text evidence="8">The sequence shown here is derived from an EMBL/GenBank/DDBJ whole genome shotgun (WGS) entry which is preliminary data.</text>
</comment>
<keyword evidence="6" id="KW-1133">Transmembrane helix</keyword>
<accession>A0A3D9SLB4</accession>
<dbReference type="Pfam" id="PF00069">
    <property type="entry name" value="Pkinase"/>
    <property type="match status" value="1"/>
</dbReference>
<protein>
    <submittedName>
        <fullName evidence="8">Serine/threonine protein kinase</fullName>
    </submittedName>
</protein>
<keyword evidence="9" id="KW-1185">Reference proteome</keyword>
<dbReference type="RefSeq" id="WP_116022329.1">
    <property type="nucleotide sequence ID" value="NZ_QTTT01000001.1"/>
</dbReference>
<dbReference type="GO" id="GO:0004674">
    <property type="term" value="F:protein serine/threonine kinase activity"/>
    <property type="evidence" value="ECO:0007669"/>
    <property type="project" value="UniProtKB-KW"/>
</dbReference>
<dbReference type="CDD" id="cd14014">
    <property type="entry name" value="STKc_PknB_like"/>
    <property type="match status" value="1"/>
</dbReference>
<dbReference type="AlphaFoldDB" id="A0A3D9SLB4"/>
<dbReference type="PROSITE" id="PS00107">
    <property type="entry name" value="PROTEIN_KINASE_ATP"/>
    <property type="match status" value="1"/>
</dbReference>
<evidence type="ECO:0000256" key="6">
    <source>
        <dbReference type="SAM" id="Phobius"/>
    </source>
</evidence>